<dbReference type="AlphaFoldDB" id="F6WGU2"/>
<sequence>FLEVILATNLVLFIPLLLLRIATRLYATVQKQITHNFYIFQLLNLFLGDTAFPRQIADHVIKNAMRGDVTSVINVMNQYCHALKSVGMNVGDAKGAILDKCFLEASPQNVLELGCYCGYSALRMGRLLKEGAKIYTVEGNPDFADVAQEIITFAGMEEKIQIVRGFSEKVLPTIAAKYGVRTFDFVFIDHAKDLYERDLKMLEDLGLMRNGTTILADNVIYPGAPKYLEYVRNNTKYDCTTYPTKLQFRENIDDALERSVYLV</sequence>
<dbReference type="EMBL" id="EAAA01000938">
    <property type="status" value="NOT_ANNOTATED_CDS"/>
    <property type="molecule type" value="Genomic_DNA"/>
</dbReference>
<keyword evidence="9" id="KW-1185">Reference proteome</keyword>
<evidence type="ECO:0000256" key="1">
    <source>
        <dbReference type="ARBA" id="ARBA00012880"/>
    </source>
</evidence>
<name>F6WGU2_CIOIN</name>
<dbReference type="EC" id="2.1.1.6" evidence="1"/>
<reference evidence="9" key="1">
    <citation type="journal article" date="2002" name="Science">
        <title>The draft genome of Ciona intestinalis: insights into chordate and vertebrate origins.</title>
        <authorList>
            <person name="Dehal P."/>
            <person name="Satou Y."/>
            <person name="Campbell R.K."/>
            <person name="Chapman J."/>
            <person name="Degnan B."/>
            <person name="De Tomaso A."/>
            <person name="Davidson B."/>
            <person name="Di Gregorio A."/>
            <person name="Gelpke M."/>
            <person name="Goodstein D.M."/>
            <person name="Harafuji N."/>
            <person name="Hastings K.E."/>
            <person name="Ho I."/>
            <person name="Hotta K."/>
            <person name="Huang W."/>
            <person name="Kawashima T."/>
            <person name="Lemaire P."/>
            <person name="Martinez D."/>
            <person name="Meinertzhagen I.A."/>
            <person name="Necula S."/>
            <person name="Nonaka M."/>
            <person name="Putnam N."/>
            <person name="Rash S."/>
            <person name="Saiga H."/>
            <person name="Satake M."/>
            <person name="Terry A."/>
            <person name="Yamada L."/>
            <person name="Wang H.G."/>
            <person name="Awazu S."/>
            <person name="Azumi K."/>
            <person name="Boore J."/>
            <person name="Branno M."/>
            <person name="Chin-Bow S."/>
            <person name="DeSantis R."/>
            <person name="Doyle S."/>
            <person name="Francino P."/>
            <person name="Keys D.N."/>
            <person name="Haga S."/>
            <person name="Hayashi H."/>
            <person name="Hino K."/>
            <person name="Imai K.S."/>
            <person name="Inaba K."/>
            <person name="Kano S."/>
            <person name="Kobayashi K."/>
            <person name="Kobayashi M."/>
            <person name="Lee B.I."/>
            <person name="Makabe K.W."/>
            <person name="Manohar C."/>
            <person name="Matassi G."/>
            <person name="Medina M."/>
            <person name="Mochizuki Y."/>
            <person name="Mount S."/>
            <person name="Morishita T."/>
            <person name="Miura S."/>
            <person name="Nakayama A."/>
            <person name="Nishizaka S."/>
            <person name="Nomoto H."/>
            <person name="Ohta F."/>
            <person name="Oishi K."/>
            <person name="Rigoutsos I."/>
            <person name="Sano M."/>
            <person name="Sasaki A."/>
            <person name="Sasakura Y."/>
            <person name="Shoguchi E."/>
            <person name="Shin-i T."/>
            <person name="Spagnuolo A."/>
            <person name="Stainier D."/>
            <person name="Suzuki M.M."/>
            <person name="Tassy O."/>
            <person name="Takatori N."/>
            <person name="Tokuoka M."/>
            <person name="Yagi K."/>
            <person name="Yoshizaki F."/>
            <person name="Wada S."/>
            <person name="Zhang C."/>
            <person name="Hyatt P.D."/>
            <person name="Larimer F."/>
            <person name="Detter C."/>
            <person name="Doggett N."/>
            <person name="Glavina T."/>
            <person name="Hawkins T."/>
            <person name="Richardson P."/>
            <person name="Lucas S."/>
            <person name="Kohara Y."/>
            <person name="Levine M."/>
            <person name="Satoh N."/>
            <person name="Rokhsar D.S."/>
        </authorList>
    </citation>
    <scope>NUCLEOTIDE SEQUENCE [LARGE SCALE GENOMIC DNA]</scope>
</reference>
<dbReference type="PANTHER" id="PTHR43836:SF2">
    <property type="entry name" value="CATECHOL O-METHYLTRANSFERASE 1-RELATED"/>
    <property type="match status" value="1"/>
</dbReference>
<proteinExistence type="inferred from homology"/>
<reference evidence="8" key="3">
    <citation type="submission" date="2025-08" db="UniProtKB">
        <authorList>
            <consortium name="Ensembl"/>
        </authorList>
    </citation>
    <scope>IDENTIFICATION</scope>
</reference>
<dbReference type="GO" id="GO:0042417">
    <property type="term" value="P:dopamine metabolic process"/>
    <property type="evidence" value="ECO:0000318"/>
    <property type="project" value="GO_Central"/>
</dbReference>
<evidence type="ECO:0000256" key="7">
    <source>
        <dbReference type="ARBA" id="ARBA00023453"/>
    </source>
</evidence>
<keyword evidence="4" id="KW-0949">S-adenosyl-L-methionine</keyword>
<accession>F6WGU2</accession>
<dbReference type="InterPro" id="IPR029063">
    <property type="entry name" value="SAM-dependent_MTases_sf"/>
</dbReference>
<dbReference type="FunCoup" id="F6WGU2">
    <property type="interactions" value="71"/>
</dbReference>
<dbReference type="InParanoid" id="F6WGU2"/>
<dbReference type="SUPFAM" id="SSF53335">
    <property type="entry name" value="S-adenosyl-L-methionine-dependent methyltransferases"/>
    <property type="match status" value="1"/>
</dbReference>
<evidence type="ECO:0000256" key="5">
    <source>
        <dbReference type="ARBA" id="ARBA00022867"/>
    </source>
</evidence>
<keyword evidence="6" id="KW-0128">Catecholamine metabolism</keyword>
<dbReference type="PANTHER" id="PTHR43836">
    <property type="entry name" value="CATECHOL O-METHYLTRANSFERASE 1-RELATED"/>
    <property type="match status" value="1"/>
</dbReference>
<dbReference type="Pfam" id="PF01596">
    <property type="entry name" value="Methyltransf_3"/>
    <property type="match status" value="1"/>
</dbReference>
<dbReference type="GO" id="GO:0032502">
    <property type="term" value="P:developmental process"/>
    <property type="evidence" value="ECO:0000318"/>
    <property type="project" value="GO_Central"/>
</dbReference>
<dbReference type="Proteomes" id="UP000008144">
    <property type="component" value="Chromosome 12"/>
</dbReference>
<dbReference type="GO" id="GO:0016206">
    <property type="term" value="F:catechol O-methyltransferase activity"/>
    <property type="evidence" value="ECO:0000318"/>
    <property type="project" value="GO_Central"/>
</dbReference>
<dbReference type="InterPro" id="IPR002935">
    <property type="entry name" value="SAM_O-MeTrfase"/>
</dbReference>
<dbReference type="PROSITE" id="PS51682">
    <property type="entry name" value="SAM_OMT_I"/>
    <property type="match status" value="1"/>
</dbReference>
<organism evidence="8 9">
    <name type="scientific">Ciona intestinalis</name>
    <name type="common">Transparent sea squirt</name>
    <name type="synonym">Ascidia intestinalis</name>
    <dbReference type="NCBI Taxonomy" id="7719"/>
    <lineage>
        <taxon>Eukaryota</taxon>
        <taxon>Metazoa</taxon>
        <taxon>Chordata</taxon>
        <taxon>Tunicata</taxon>
        <taxon>Ascidiacea</taxon>
        <taxon>Phlebobranchia</taxon>
        <taxon>Cionidae</taxon>
        <taxon>Ciona</taxon>
    </lineage>
</organism>
<reference evidence="8" key="2">
    <citation type="journal article" date="2008" name="Genome Biol.">
        <title>Improved genome assembly and evidence-based global gene model set for the chordate Ciona intestinalis: new insight into intron and operon populations.</title>
        <authorList>
            <person name="Satou Y."/>
            <person name="Mineta K."/>
            <person name="Ogasawara M."/>
            <person name="Sasakura Y."/>
            <person name="Shoguchi E."/>
            <person name="Ueno K."/>
            <person name="Yamada L."/>
            <person name="Matsumoto J."/>
            <person name="Wasserscheid J."/>
            <person name="Dewar K."/>
            <person name="Wiley G.B."/>
            <person name="Macmil S.L."/>
            <person name="Roe B.A."/>
            <person name="Zeller R.W."/>
            <person name="Hastings K.E."/>
            <person name="Lemaire P."/>
            <person name="Lindquist E."/>
            <person name="Endo T."/>
            <person name="Hotta K."/>
            <person name="Inaba K."/>
        </authorList>
    </citation>
    <scope>NUCLEOTIDE SEQUENCE [LARGE SCALE GENOMIC DNA]</scope>
    <source>
        <strain evidence="8">wild type</strain>
    </source>
</reference>
<evidence type="ECO:0000256" key="6">
    <source>
        <dbReference type="ARBA" id="ARBA00022939"/>
    </source>
</evidence>
<dbReference type="GeneTree" id="ENSGT00940000167509"/>
<keyword evidence="5" id="KW-0531">Neurotransmitter degradation</keyword>
<dbReference type="OMA" id="MTIGPER"/>
<evidence type="ECO:0000313" key="8">
    <source>
        <dbReference type="Ensembl" id="ENSCINP00000027972.2"/>
    </source>
</evidence>
<evidence type="ECO:0000256" key="4">
    <source>
        <dbReference type="ARBA" id="ARBA00022691"/>
    </source>
</evidence>
<evidence type="ECO:0000256" key="3">
    <source>
        <dbReference type="ARBA" id="ARBA00022679"/>
    </source>
</evidence>
<keyword evidence="2" id="KW-0489">Methyltransferase</keyword>
<dbReference type="HOGENOM" id="CLU_050461_5_0_1"/>
<dbReference type="GO" id="GO:0032259">
    <property type="term" value="P:methylation"/>
    <property type="evidence" value="ECO:0007669"/>
    <property type="project" value="UniProtKB-KW"/>
</dbReference>
<protein>
    <recommendedName>
        <fullName evidence="1">catechol O-methyltransferase</fullName>
        <ecNumber evidence="1">2.1.1.6</ecNumber>
    </recommendedName>
</protein>
<dbReference type="GO" id="GO:0042424">
    <property type="term" value="P:catecholamine catabolic process"/>
    <property type="evidence" value="ECO:0000318"/>
    <property type="project" value="GO_Central"/>
</dbReference>
<reference evidence="8" key="4">
    <citation type="submission" date="2025-09" db="UniProtKB">
        <authorList>
            <consortium name="Ensembl"/>
        </authorList>
    </citation>
    <scope>IDENTIFICATION</scope>
</reference>
<dbReference type="Gene3D" id="3.40.50.150">
    <property type="entry name" value="Vaccinia Virus protein VP39"/>
    <property type="match status" value="1"/>
</dbReference>
<keyword evidence="3" id="KW-0808">Transferase</keyword>
<dbReference type="Ensembl" id="ENSCINT00000028218.2">
    <property type="protein sequence ID" value="ENSCINP00000027972.2"/>
    <property type="gene ID" value="ENSCING00000016000.2"/>
</dbReference>
<evidence type="ECO:0000256" key="2">
    <source>
        <dbReference type="ARBA" id="ARBA00022603"/>
    </source>
</evidence>
<evidence type="ECO:0000313" key="9">
    <source>
        <dbReference type="Proteomes" id="UP000008144"/>
    </source>
</evidence>
<dbReference type="STRING" id="7719.ENSCINP00000027972"/>
<dbReference type="FunFam" id="3.40.50.150:FF:000054">
    <property type="entry name" value="Catechol O-methyltransferase"/>
    <property type="match status" value="1"/>
</dbReference>
<comment type="similarity">
    <text evidence="7">Belongs to the class I-like SAM-binding methyltransferase superfamily. Cation-dependent O-methyltransferase family.</text>
</comment>
<dbReference type="CDD" id="cd02440">
    <property type="entry name" value="AdoMet_MTases"/>
    <property type="match status" value="1"/>
</dbReference>